<organism evidence="3 4">
    <name type="scientific">Stephania cephalantha</name>
    <dbReference type="NCBI Taxonomy" id="152367"/>
    <lineage>
        <taxon>Eukaryota</taxon>
        <taxon>Viridiplantae</taxon>
        <taxon>Streptophyta</taxon>
        <taxon>Embryophyta</taxon>
        <taxon>Tracheophyta</taxon>
        <taxon>Spermatophyta</taxon>
        <taxon>Magnoliopsida</taxon>
        <taxon>Ranunculales</taxon>
        <taxon>Menispermaceae</taxon>
        <taxon>Menispermoideae</taxon>
        <taxon>Cissampelideae</taxon>
        <taxon>Stephania</taxon>
    </lineage>
</organism>
<gene>
    <name evidence="3" type="ORF">Scep_000534</name>
</gene>
<dbReference type="Pfam" id="PF10536">
    <property type="entry name" value="PMD"/>
    <property type="match status" value="1"/>
</dbReference>
<evidence type="ECO:0000313" key="4">
    <source>
        <dbReference type="Proteomes" id="UP001419268"/>
    </source>
</evidence>
<keyword evidence="4" id="KW-1185">Reference proteome</keyword>
<dbReference type="InterPro" id="IPR019557">
    <property type="entry name" value="AminoTfrase-like_pln_mobile"/>
</dbReference>
<dbReference type="Proteomes" id="UP001419268">
    <property type="component" value="Unassembled WGS sequence"/>
</dbReference>
<dbReference type="EMBL" id="JBBNAG010000001">
    <property type="protein sequence ID" value="KAK9165343.1"/>
    <property type="molecule type" value="Genomic_DNA"/>
</dbReference>
<feature type="compositionally biased region" description="Polar residues" evidence="1">
    <location>
        <begin position="202"/>
        <end position="212"/>
    </location>
</feature>
<feature type="region of interest" description="Disordered" evidence="1">
    <location>
        <begin position="188"/>
        <end position="221"/>
    </location>
</feature>
<reference evidence="3 4" key="1">
    <citation type="submission" date="2024-01" db="EMBL/GenBank/DDBJ databases">
        <title>Genome assemblies of Stephania.</title>
        <authorList>
            <person name="Yang L."/>
        </authorList>
    </citation>
    <scope>NUCLEOTIDE SEQUENCE [LARGE SCALE GENOMIC DNA]</scope>
    <source>
        <strain evidence="3">JXDWG</strain>
        <tissue evidence="3">Leaf</tissue>
    </source>
</reference>
<feature type="domain" description="Aminotransferase-like plant mobile" evidence="2">
    <location>
        <begin position="3"/>
        <end position="123"/>
    </location>
</feature>
<protein>
    <recommendedName>
        <fullName evidence="2">Aminotransferase-like plant mobile domain-containing protein</fullName>
    </recommendedName>
</protein>
<name>A0AAP0L6B7_9MAGN</name>
<evidence type="ECO:0000256" key="1">
    <source>
        <dbReference type="SAM" id="MobiDB-lite"/>
    </source>
</evidence>
<dbReference type="AlphaFoldDB" id="A0AAP0L6B7"/>
<sequence>MQTPDEVIWEPYPEAVIMDLPAYCTSDRAIWRTKAPLIFFCVVEMYHPDRVMRQFGLKQMIPPLQSTNIQLHKIDLRGKTDKDWIAEHSAFVFMWNERASNIANDESLEEPMDFYDPYMIWYRRITRRFMSPRGAIAEAWAHGITSIHQLTLGDDVSIARIRDVTCIDFELAIAHAADYRIHNMPSSFQASHHSSHGDTPSRHATPSYTPSVPLNEFGTPHTPSVPPNMTFESMEAFPFDTAPTSSRHFHASPIMMNLSGSTSTHDGGMRDNDDIQPEDAQNLADVGHSDIPLALNRNVRVVKRTRCGTGSHYLGSD</sequence>
<accession>A0AAP0L6B7</accession>
<dbReference type="PANTHER" id="PTHR46033:SF8">
    <property type="entry name" value="PROTEIN MAINTENANCE OF MERISTEMS-LIKE"/>
    <property type="match status" value="1"/>
</dbReference>
<dbReference type="GO" id="GO:0010073">
    <property type="term" value="P:meristem maintenance"/>
    <property type="evidence" value="ECO:0007669"/>
    <property type="project" value="InterPro"/>
</dbReference>
<dbReference type="PANTHER" id="PTHR46033">
    <property type="entry name" value="PROTEIN MAIN-LIKE 2"/>
    <property type="match status" value="1"/>
</dbReference>
<proteinExistence type="predicted"/>
<comment type="caution">
    <text evidence="3">The sequence shown here is derived from an EMBL/GenBank/DDBJ whole genome shotgun (WGS) entry which is preliminary data.</text>
</comment>
<evidence type="ECO:0000259" key="2">
    <source>
        <dbReference type="Pfam" id="PF10536"/>
    </source>
</evidence>
<evidence type="ECO:0000313" key="3">
    <source>
        <dbReference type="EMBL" id="KAK9165343.1"/>
    </source>
</evidence>
<dbReference type="InterPro" id="IPR044824">
    <property type="entry name" value="MAIN-like"/>
</dbReference>